<accession>A0ACC1MRR6</accession>
<evidence type="ECO:0000313" key="2">
    <source>
        <dbReference type="Proteomes" id="UP001143910"/>
    </source>
</evidence>
<gene>
    <name evidence="1" type="ORF">NQ176_g8528</name>
</gene>
<organism evidence="1 2">
    <name type="scientific">Zarea fungicola</name>
    <dbReference type="NCBI Taxonomy" id="93591"/>
    <lineage>
        <taxon>Eukaryota</taxon>
        <taxon>Fungi</taxon>
        <taxon>Dikarya</taxon>
        <taxon>Ascomycota</taxon>
        <taxon>Pezizomycotina</taxon>
        <taxon>Sordariomycetes</taxon>
        <taxon>Hypocreomycetidae</taxon>
        <taxon>Hypocreales</taxon>
        <taxon>Cordycipitaceae</taxon>
        <taxon>Zarea</taxon>
    </lineage>
</organism>
<dbReference type="EMBL" id="JANJQO010001685">
    <property type="protein sequence ID" value="KAJ2969712.1"/>
    <property type="molecule type" value="Genomic_DNA"/>
</dbReference>
<sequence length="723" mass="79329">MPPRKRGRTATEAVDIVKISDRPKRQRVSLACDACRSAREKCDGVRPQCGTCSAETRSCSYTPALRKRGIRTGYLRAVELSLAWVFSRLPNAEESLHQIFVENGGSAADQLLVSKGKASSRLYRQWIKGRIYNDIDKLLSEDRPAQIDTSTDCSDSEFSPGETTQDLGSVAGGVADAPPVAGLEASPLSTQVQAATNTQFIKYPKLPASWRRLVDIYFTYTHCWLPIVQQEEVYFAAMLYTSEGLQISSNSDPYAKACHAQLWAILAMGSFQDVVWPSQELTSPEAVYSFAKSLIPNDDSNHERPMICAMVLHTLILMGRGSNAAAWLALGRATRLILLTEQDLDSKNSIGSRLLVKNPTLTACFFLDTLLSICLGKPPHLTINVNATNPSTILSLPAEAPVPWRPMPGFGSTSKTQPATSYPSLTLYQLVEFSIRSQMKDITPENLSKEPARVRVRDSLVKCLHPQLYFCNSLNVGESMPHLPSALLLQVAFLASSILVSGYRASLLFTLLEIVELSIEYFGDGGTPPVLACYMESIEKQIDVEDMRPSDRNKWSVLLQRLRAPWQGSRPTGEDCSYGLAGGETPRVPLNTQHAVSPQLFVESHASTARGDVTEEGPQGHGLPTDQRGTYLDSFNLSDYSVQPTVTDLSLSLNTPSRDLHTSDLELSQDLSATCPSLDYDALLEELGSIDYTDSMELDSQFMANLGFAPGSKTSERIGDLGH</sequence>
<reference evidence="1" key="1">
    <citation type="submission" date="2022-08" db="EMBL/GenBank/DDBJ databases">
        <title>Genome Sequence of Lecanicillium fungicola.</title>
        <authorList>
            <person name="Buettner E."/>
        </authorList>
    </citation>
    <scope>NUCLEOTIDE SEQUENCE</scope>
    <source>
        <strain evidence="1">Babe33</strain>
    </source>
</reference>
<comment type="caution">
    <text evidence="1">The sequence shown here is derived from an EMBL/GenBank/DDBJ whole genome shotgun (WGS) entry which is preliminary data.</text>
</comment>
<name>A0ACC1MRR6_9HYPO</name>
<evidence type="ECO:0000313" key="1">
    <source>
        <dbReference type="EMBL" id="KAJ2969712.1"/>
    </source>
</evidence>
<keyword evidence="2" id="KW-1185">Reference proteome</keyword>
<dbReference type="Proteomes" id="UP001143910">
    <property type="component" value="Unassembled WGS sequence"/>
</dbReference>
<proteinExistence type="predicted"/>
<protein>
    <submittedName>
        <fullName evidence="1">Uncharacterized protein</fullName>
    </submittedName>
</protein>